<dbReference type="PROSITE" id="PS51736">
    <property type="entry name" value="RECOMBINASES_3"/>
    <property type="match status" value="1"/>
</dbReference>
<keyword evidence="4" id="KW-1185">Reference proteome</keyword>
<dbReference type="SUPFAM" id="SSF53041">
    <property type="entry name" value="Resolvase-like"/>
    <property type="match status" value="1"/>
</dbReference>
<dbReference type="InterPro" id="IPR038109">
    <property type="entry name" value="DNA_bind_recomb_sf"/>
</dbReference>
<dbReference type="InterPro" id="IPR011109">
    <property type="entry name" value="DNA_bind_recombinase_dom"/>
</dbReference>
<accession>A0A833HLK0</accession>
<sequence length="502" mass="58999">MKVCIYLRKSRSEENAPIEEVLNRHRATLLAYAKKHKLKVVEIKSEVQSGESIVRRQKMLELLQEVEENKYDAVLVMDIDRLGRGNMREQGLILETFKRHNTKIITPNKTYDLDNEFDEEYSEFEAFMSRRELKIIKKRLMRGRMKSLEEGNYIASIAPYGYEKKDKTLMINEKEAEVVKLIFHLYTKEGYGDSKIANYLIDHKIPTAKGNLNWDKTTIRSILKNPVYTGRVVWGKKKTSYDIRGYKQAKLQAKNKWLIYQGKHAAIIKDEVFKEAEEIAHKRISPRNHSNRNLRNPLAGLIKCGCCGSTMTIRTDKNKPDSLRCYRNCGGVKSSYIKLIEERLLEAILKELAKFKYSFKYQKETSKNAEIQVIEDHIEKIIKNRETLVDQKEKLYDLLEQGLYDNETFQERMKTINNRIDEGDKDIKNLQKKLSNKKSSKENKSYLISPIADSNEFIKELYPRLDAEKRNRFLKILIEKVVYDKDKTADKEGFNLEIHMWL</sequence>
<dbReference type="InterPro" id="IPR050639">
    <property type="entry name" value="SSR_resolvase"/>
</dbReference>
<dbReference type="OrthoDB" id="65783at2"/>
<protein>
    <submittedName>
        <fullName evidence="3">Recombinase family protein</fullName>
    </submittedName>
</protein>
<dbReference type="Pfam" id="PF07508">
    <property type="entry name" value="Recombinase"/>
    <property type="match status" value="1"/>
</dbReference>
<evidence type="ECO:0000259" key="1">
    <source>
        <dbReference type="PROSITE" id="PS51736"/>
    </source>
</evidence>
<dbReference type="InterPro" id="IPR036162">
    <property type="entry name" value="Resolvase-like_N_sf"/>
</dbReference>
<dbReference type="InterPro" id="IPR025827">
    <property type="entry name" value="Zn_ribbon_recom_dom"/>
</dbReference>
<evidence type="ECO:0000259" key="2">
    <source>
        <dbReference type="PROSITE" id="PS51737"/>
    </source>
</evidence>
<dbReference type="InterPro" id="IPR006119">
    <property type="entry name" value="Resolv_N"/>
</dbReference>
<feature type="domain" description="Recombinase" evidence="2">
    <location>
        <begin position="159"/>
        <end position="286"/>
    </location>
</feature>
<dbReference type="RefSeq" id="WP_151867079.1">
    <property type="nucleotide sequence ID" value="NZ_WBZB01000056.1"/>
</dbReference>
<comment type="caution">
    <text evidence="3">The sequence shown here is derived from an EMBL/GenBank/DDBJ whole genome shotgun (WGS) entry which is preliminary data.</text>
</comment>
<organism evidence="3 4">
    <name type="scientific">Alkaliphilus serpentinus</name>
    <dbReference type="NCBI Taxonomy" id="1482731"/>
    <lineage>
        <taxon>Bacteria</taxon>
        <taxon>Bacillati</taxon>
        <taxon>Bacillota</taxon>
        <taxon>Clostridia</taxon>
        <taxon>Peptostreptococcales</taxon>
        <taxon>Natronincolaceae</taxon>
        <taxon>Alkaliphilus</taxon>
    </lineage>
</organism>
<dbReference type="PANTHER" id="PTHR30461:SF23">
    <property type="entry name" value="DNA RECOMBINASE-RELATED"/>
    <property type="match status" value="1"/>
</dbReference>
<dbReference type="Pfam" id="PF00239">
    <property type="entry name" value="Resolvase"/>
    <property type="match status" value="1"/>
</dbReference>
<dbReference type="PANTHER" id="PTHR30461">
    <property type="entry name" value="DNA-INVERTASE FROM LAMBDOID PROPHAGE"/>
    <property type="match status" value="1"/>
</dbReference>
<name>A0A833HLK0_9FIRM</name>
<dbReference type="GO" id="GO:0000150">
    <property type="term" value="F:DNA strand exchange activity"/>
    <property type="evidence" value="ECO:0007669"/>
    <property type="project" value="InterPro"/>
</dbReference>
<dbReference type="SMART" id="SM00857">
    <property type="entry name" value="Resolvase"/>
    <property type="match status" value="1"/>
</dbReference>
<reference evidence="3 4" key="1">
    <citation type="submission" date="2019-10" db="EMBL/GenBank/DDBJ databases">
        <title>Alkaliphilus serpentinus sp. nov. and Alkaliphilus pronyensis sp. nov., two novel anaerobic alkaliphilic species isolated from the serpentinized-hosted hydrothermal field of the Prony Bay (New Caledonia).</title>
        <authorList>
            <person name="Postec A."/>
        </authorList>
    </citation>
    <scope>NUCLEOTIDE SEQUENCE [LARGE SCALE GENOMIC DNA]</scope>
    <source>
        <strain evidence="3 4">LacT</strain>
    </source>
</reference>
<dbReference type="AlphaFoldDB" id="A0A833HLK0"/>
<dbReference type="GO" id="GO:0003677">
    <property type="term" value="F:DNA binding"/>
    <property type="evidence" value="ECO:0007669"/>
    <property type="project" value="InterPro"/>
</dbReference>
<dbReference type="Gene3D" id="3.90.1750.20">
    <property type="entry name" value="Putative Large Serine Recombinase, Chain B, Domain 2"/>
    <property type="match status" value="1"/>
</dbReference>
<dbReference type="Pfam" id="PF13408">
    <property type="entry name" value="Zn_ribbon_recom"/>
    <property type="match status" value="1"/>
</dbReference>
<dbReference type="PROSITE" id="PS51737">
    <property type="entry name" value="RECOMBINASE_DNA_BIND"/>
    <property type="match status" value="1"/>
</dbReference>
<dbReference type="EMBL" id="WBZB01000056">
    <property type="protein sequence ID" value="KAB3525829.1"/>
    <property type="molecule type" value="Genomic_DNA"/>
</dbReference>
<dbReference type="Gene3D" id="3.40.50.1390">
    <property type="entry name" value="Resolvase, N-terminal catalytic domain"/>
    <property type="match status" value="1"/>
</dbReference>
<feature type="domain" description="Resolvase/invertase-type recombinase catalytic" evidence="1">
    <location>
        <begin position="2"/>
        <end position="151"/>
    </location>
</feature>
<evidence type="ECO:0000313" key="3">
    <source>
        <dbReference type="EMBL" id="KAB3525829.1"/>
    </source>
</evidence>
<evidence type="ECO:0000313" key="4">
    <source>
        <dbReference type="Proteomes" id="UP000465601"/>
    </source>
</evidence>
<dbReference type="CDD" id="cd00338">
    <property type="entry name" value="Ser_Recombinase"/>
    <property type="match status" value="1"/>
</dbReference>
<gene>
    <name evidence="3" type="ORF">F8153_14540</name>
</gene>
<proteinExistence type="predicted"/>
<dbReference type="Proteomes" id="UP000465601">
    <property type="component" value="Unassembled WGS sequence"/>
</dbReference>